<sequence>MTSTSKSTRIRDVAVGAGGNLLQAAKVFGTGTAGISVTLASKGYSLARQELERRKKAQKRKARSTPRISRRTRRVIVFGTLFGAAAGAAVIATKRRRTTQPPADAPPSLADYADETPRTSVTEAPQV</sequence>
<feature type="region of interest" description="Disordered" evidence="1">
    <location>
        <begin position="93"/>
        <end position="127"/>
    </location>
</feature>
<dbReference type="EMBL" id="FZOW01000010">
    <property type="protein sequence ID" value="SNT14832.1"/>
    <property type="molecule type" value="Genomic_DNA"/>
</dbReference>
<reference evidence="4" key="1">
    <citation type="submission" date="2017-06" db="EMBL/GenBank/DDBJ databases">
        <authorList>
            <person name="Varghese N."/>
            <person name="Submissions S."/>
        </authorList>
    </citation>
    <scope>NUCLEOTIDE SEQUENCE [LARGE SCALE GENOMIC DNA]</scope>
    <source>
        <strain evidence="4">JCM 23211</strain>
    </source>
</reference>
<keyword evidence="2" id="KW-0812">Transmembrane</keyword>
<evidence type="ECO:0000313" key="4">
    <source>
        <dbReference type="Proteomes" id="UP000198327"/>
    </source>
</evidence>
<dbReference type="RefSeq" id="WP_089248414.1">
    <property type="nucleotide sequence ID" value="NZ_FZOW01000010.1"/>
</dbReference>
<name>A0A239KAV7_9NOCA</name>
<proteinExistence type="predicted"/>
<evidence type="ECO:0000256" key="2">
    <source>
        <dbReference type="SAM" id="Phobius"/>
    </source>
</evidence>
<dbReference type="Proteomes" id="UP000198327">
    <property type="component" value="Unassembled WGS sequence"/>
</dbReference>
<gene>
    <name evidence="3" type="ORF">SAMN05421642_11029</name>
</gene>
<organism evidence="3 4">
    <name type="scientific">Rhodococcoides kyotonense</name>
    <dbReference type="NCBI Taxonomy" id="398843"/>
    <lineage>
        <taxon>Bacteria</taxon>
        <taxon>Bacillati</taxon>
        <taxon>Actinomycetota</taxon>
        <taxon>Actinomycetes</taxon>
        <taxon>Mycobacteriales</taxon>
        <taxon>Nocardiaceae</taxon>
        <taxon>Rhodococcoides</taxon>
    </lineage>
</organism>
<keyword evidence="2" id="KW-0472">Membrane</keyword>
<keyword evidence="4" id="KW-1185">Reference proteome</keyword>
<dbReference type="AlphaFoldDB" id="A0A239KAV7"/>
<keyword evidence="2" id="KW-1133">Transmembrane helix</keyword>
<evidence type="ECO:0008006" key="5">
    <source>
        <dbReference type="Google" id="ProtNLM"/>
    </source>
</evidence>
<evidence type="ECO:0000256" key="1">
    <source>
        <dbReference type="SAM" id="MobiDB-lite"/>
    </source>
</evidence>
<feature type="compositionally biased region" description="Polar residues" evidence="1">
    <location>
        <begin position="118"/>
        <end position="127"/>
    </location>
</feature>
<accession>A0A239KAV7</accession>
<feature type="transmembrane region" description="Helical" evidence="2">
    <location>
        <begin position="75"/>
        <end position="92"/>
    </location>
</feature>
<evidence type="ECO:0000313" key="3">
    <source>
        <dbReference type="EMBL" id="SNT14832.1"/>
    </source>
</evidence>
<protein>
    <recommendedName>
        <fullName evidence="5">Cell wall synthesis protein CwsA</fullName>
    </recommendedName>
</protein>
<dbReference type="OrthoDB" id="4464583at2"/>